<gene>
    <name evidence="3" type="ORF">SG34_003265</name>
</gene>
<dbReference type="Pfam" id="PF16261">
    <property type="entry name" value="DUF4915"/>
    <property type="match status" value="2"/>
</dbReference>
<evidence type="ECO:0000259" key="2">
    <source>
        <dbReference type="Pfam" id="PF16261"/>
    </source>
</evidence>
<organism evidence="3 4">
    <name type="scientific">Thalassomonas viridans</name>
    <dbReference type="NCBI Taxonomy" id="137584"/>
    <lineage>
        <taxon>Bacteria</taxon>
        <taxon>Pseudomonadati</taxon>
        <taxon>Pseudomonadota</taxon>
        <taxon>Gammaproteobacteria</taxon>
        <taxon>Alteromonadales</taxon>
        <taxon>Colwelliaceae</taxon>
        <taxon>Thalassomonas</taxon>
    </lineage>
</organism>
<reference evidence="3 4" key="1">
    <citation type="journal article" date="2015" name="Genome Announc.">
        <title>Draft Genome Sequences of Marine Isolates of Thalassomonas viridans and Thalassomonas actiniarum.</title>
        <authorList>
            <person name="Olonade I."/>
            <person name="van Zyl L.J."/>
            <person name="Trindade M."/>
        </authorList>
    </citation>
    <scope>NUCLEOTIDE SEQUENCE [LARGE SCALE GENOMIC DNA]</scope>
    <source>
        <strain evidence="3 4">XOM25</strain>
    </source>
</reference>
<sequence>MTARTEQENNNGDGQVLPDDELDFECQYSDNLPAILKELNISLAFTSYQAGRLMLIRSDGHKLDVNFKSFPRPMGLAATEDGLTLGIFTQIINFQREDGLLAQIKQPLPGIEEDITAPRIKPKQADKDIATDGGAPSAEEAPSAAKEPAEELSAKEQENREKQKQYLEKLYAPMDERVDACFITRSAHYSGMINIHDIDWGDEGLWVVNSSFSCLCTVEPDYSFVPRWKPHFISELVPEDRCHLNGMTLKDGKPAYVTTFSKFDSAGKWRKGAKFDGTLMSVADNAVLVDGLAMPHSPRWYNDRVYFCNSGLGQICSYQPDSKITQTLAEVPGFTRGMDFYGPIMFAGLSKVREADVTKPAPLAQKYDETYSGIWLFNLEDTGEDGQLKEIGHIRFTGNVDQIYDVAVIPYCSFPELIEASHPRMRNHFCHPELSPEF</sequence>
<dbReference type="Proteomes" id="UP000032352">
    <property type="component" value="Chromosome"/>
</dbReference>
<evidence type="ECO:0000313" key="3">
    <source>
        <dbReference type="EMBL" id="WDE05964.1"/>
    </source>
</evidence>
<dbReference type="NCBIfam" id="TIGR03032">
    <property type="entry name" value="TIGR03032 family protein"/>
    <property type="match status" value="1"/>
</dbReference>
<reference evidence="3 4" key="2">
    <citation type="journal article" date="2022" name="Mar. Drugs">
        <title>Bioassay-Guided Fractionation Leads to the Detection of Cholic Acid Generated by the Rare Thalassomonas sp.</title>
        <authorList>
            <person name="Pheiffer F."/>
            <person name="Schneider Y.K."/>
            <person name="Hansen E.H."/>
            <person name="Andersen J.H."/>
            <person name="Isaksson J."/>
            <person name="Busche T."/>
            <person name="R C."/>
            <person name="Kalinowski J."/>
            <person name="Zyl L.V."/>
            <person name="Trindade M."/>
        </authorList>
    </citation>
    <scope>NUCLEOTIDE SEQUENCE [LARGE SCALE GENOMIC DNA]</scope>
    <source>
        <strain evidence="3 4">XOM25</strain>
    </source>
</reference>
<evidence type="ECO:0000313" key="4">
    <source>
        <dbReference type="Proteomes" id="UP000032352"/>
    </source>
</evidence>
<name>A0AAE9Z4N1_9GAMM</name>
<feature type="domain" description="Conserved hypothetical protein CHP03032" evidence="2">
    <location>
        <begin position="171"/>
        <end position="417"/>
    </location>
</feature>
<keyword evidence="4" id="KW-1185">Reference proteome</keyword>
<feature type="domain" description="Conserved hypothetical protein CHP03032" evidence="2">
    <location>
        <begin position="31"/>
        <end position="103"/>
    </location>
</feature>
<dbReference type="AlphaFoldDB" id="A0AAE9Z4N1"/>
<accession>A0AAE9Z4N1</accession>
<feature type="compositionally biased region" description="Low complexity" evidence="1">
    <location>
        <begin position="135"/>
        <end position="146"/>
    </location>
</feature>
<feature type="region of interest" description="Disordered" evidence="1">
    <location>
        <begin position="114"/>
        <end position="160"/>
    </location>
</feature>
<dbReference type="RefSeq" id="WP_053046993.1">
    <property type="nucleotide sequence ID" value="NZ_CP059733.1"/>
</dbReference>
<evidence type="ECO:0000256" key="1">
    <source>
        <dbReference type="SAM" id="MobiDB-lite"/>
    </source>
</evidence>
<protein>
    <submittedName>
        <fullName evidence="3">TIGR03032 family protein</fullName>
    </submittedName>
</protein>
<proteinExistence type="predicted"/>
<feature type="compositionally biased region" description="Basic and acidic residues" evidence="1">
    <location>
        <begin position="147"/>
        <end position="160"/>
    </location>
</feature>
<dbReference type="InterPro" id="IPR017481">
    <property type="entry name" value="CHP03032"/>
</dbReference>
<dbReference type="KEGG" id="tvd:SG34_003265"/>
<dbReference type="EMBL" id="CP059733">
    <property type="protein sequence ID" value="WDE05964.1"/>
    <property type="molecule type" value="Genomic_DNA"/>
</dbReference>
<dbReference type="SUPFAM" id="SSF63825">
    <property type="entry name" value="YWTD domain"/>
    <property type="match status" value="1"/>
</dbReference>